<gene>
    <name evidence="5" type="ORF">SBRY_20929</name>
</gene>
<evidence type="ECO:0000313" key="6">
    <source>
        <dbReference type="Proteomes" id="UP001153328"/>
    </source>
</evidence>
<dbReference type="AlphaFoldDB" id="A0A9W4E521"/>
<reference evidence="5" key="1">
    <citation type="submission" date="2021-06" db="EMBL/GenBank/DDBJ databases">
        <authorList>
            <person name="Arsene-Ploetze F."/>
        </authorList>
    </citation>
    <scope>NUCLEOTIDE SEQUENCE</scope>
    <source>
        <strain evidence="5">SBRY1</strain>
    </source>
</reference>
<evidence type="ECO:0000256" key="3">
    <source>
        <dbReference type="ARBA" id="ARBA00023163"/>
    </source>
</evidence>
<dbReference type="EMBL" id="CAJVAX010000012">
    <property type="protein sequence ID" value="CAG7632986.1"/>
    <property type="molecule type" value="Genomic_DNA"/>
</dbReference>
<dbReference type="SUPFAM" id="SSF46785">
    <property type="entry name" value="Winged helix' DNA-binding domain"/>
    <property type="match status" value="1"/>
</dbReference>
<dbReference type="Proteomes" id="UP001153328">
    <property type="component" value="Unassembled WGS sequence"/>
</dbReference>
<keyword evidence="2" id="KW-0238">DNA-binding</keyword>
<evidence type="ECO:0000259" key="4">
    <source>
        <dbReference type="SMART" id="SM00418"/>
    </source>
</evidence>
<keyword evidence="1" id="KW-0805">Transcription regulation</keyword>
<dbReference type="Pfam" id="PF12840">
    <property type="entry name" value="HTH_20"/>
    <property type="match status" value="1"/>
</dbReference>
<evidence type="ECO:0000313" key="5">
    <source>
        <dbReference type="EMBL" id="CAG7632986.1"/>
    </source>
</evidence>
<dbReference type="PANTHER" id="PTHR33154">
    <property type="entry name" value="TRANSCRIPTIONAL REGULATOR, ARSR FAMILY"/>
    <property type="match status" value="1"/>
</dbReference>
<dbReference type="InterPro" id="IPR036388">
    <property type="entry name" value="WH-like_DNA-bd_sf"/>
</dbReference>
<accession>A0A9W4E521</accession>
<dbReference type="RefSeq" id="WP_205044352.1">
    <property type="nucleotide sequence ID" value="NZ_CAJVAX010000012.1"/>
</dbReference>
<protein>
    <submittedName>
        <fullName evidence="5">Helix-turn-helix domain-containing protein</fullName>
    </submittedName>
</protein>
<dbReference type="PANTHER" id="PTHR33154:SF15">
    <property type="entry name" value="REGULATORY PROTEIN ARSR"/>
    <property type="match status" value="1"/>
</dbReference>
<dbReference type="InterPro" id="IPR051081">
    <property type="entry name" value="HTH_MetalResp_TranReg"/>
</dbReference>
<dbReference type="Gene3D" id="1.10.10.10">
    <property type="entry name" value="Winged helix-like DNA-binding domain superfamily/Winged helix DNA-binding domain"/>
    <property type="match status" value="1"/>
</dbReference>
<keyword evidence="6" id="KW-1185">Reference proteome</keyword>
<evidence type="ECO:0000256" key="2">
    <source>
        <dbReference type="ARBA" id="ARBA00023125"/>
    </source>
</evidence>
<sequence length="210" mass="23990">MLCKFLCVPSLGAVTDHDRSQRITDLDALKVFTHPLRIRLYRALFTARTATASHLADQVDEAVSLVSYHLRKMAAHGFIVEAPEHSTDGRERWWKISAERGFTFRNADFDEEPEGAAVIARVTRQLLATRAERYQQYLDEQSAWPREWTNAAFSSEYMPLLNAAELQQMAEEIGELMQRWTDRGRAAEDAGDTAGREHVAVQMYGFPFRP</sequence>
<dbReference type="CDD" id="cd00090">
    <property type="entry name" value="HTH_ARSR"/>
    <property type="match status" value="1"/>
</dbReference>
<dbReference type="SMART" id="SM00418">
    <property type="entry name" value="HTH_ARSR"/>
    <property type="match status" value="1"/>
</dbReference>
<proteinExistence type="predicted"/>
<feature type="domain" description="HTH arsR-type" evidence="4">
    <location>
        <begin position="27"/>
        <end position="109"/>
    </location>
</feature>
<organism evidence="5 6">
    <name type="scientific">Actinacidiphila bryophytorum</name>
    <dbReference type="NCBI Taxonomy" id="1436133"/>
    <lineage>
        <taxon>Bacteria</taxon>
        <taxon>Bacillati</taxon>
        <taxon>Actinomycetota</taxon>
        <taxon>Actinomycetes</taxon>
        <taxon>Kitasatosporales</taxon>
        <taxon>Streptomycetaceae</taxon>
        <taxon>Actinacidiphila</taxon>
    </lineage>
</organism>
<dbReference type="InterPro" id="IPR011991">
    <property type="entry name" value="ArsR-like_HTH"/>
</dbReference>
<evidence type="ECO:0000256" key="1">
    <source>
        <dbReference type="ARBA" id="ARBA00023015"/>
    </source>
</evidence>
<dbReference type="InterPro" id="IPR036390">
    <property type="entry name" value="WH_DNA-bd_sf"/>
</dbReference>
<dbReference type="GO" id="GO:0003677">
    <property type="term" value="F:DNA binding"/>
    <property type="evidence" value="ECO:0007669"/>
    <property type="project" value="UniProtKB-KW"/>
</dbReference>
<dbReference type="InterPro" id="IPR001845">
    <property type="entry name" value="HTH_ArsR_DNA-bd_dom"/>
</dbReference>
<dbReference type="GO" id="GO:0003700">
    <property type="term" value="F:DNA-binding transcription factor activity"/>
    <property type="evidence" value="ECO:0007669"/>
    <property type="project" value="InterPro"/>
</dbReference>
<comment type="caution">
    <text evidence="5">The sequence shown here is derived from an EMBL/GenBank/DDBJ whole genome shotgun (WGS) entry which is preliminary data.</text>
</comment>
<keyword evidence="3" id="KW-0804">Transcription</keyword>
<name>A0A9W4E521_9ACTN</name>